<dbReference type="Proteomes" id="UP001149079">
    <property type="component" value="Unassembled WGS sequence"/>
</dbReference>
<accession>A0A9W9KWX0</accession>
<dbReference type="OrthoDB" id="2013972at2759"/>
<dbReference type="InterPro" id="IPR029063">
    <property type="entry name" value="SAM-dependent_MTases_sf"/>
</dbReference>
<evidence type="ECO:0000313" key="2">
    <source>
        <dbReference type="Proteomes" id="UP001149079"/>
    </source>
</evidence>
<sequence length="99" mass="11170">MYQTLRSDEYLIPPMTNSSKVTMLVGDSPTHILDIGTGKGTWAIDVADMFLATTVRGVDLFPPPVNWVPPNCVLEVDYVLREWIWILRSGIWSTKDVMS</sequence>
<reference evidence="1" key="1">
    <citation type="submission" date="2022-11" db="EMBL/GenBank/DDBJ databases">
        <authorList>
            <person name="Petersen C."/>
        </authorList>
    </citation>
    <scope>NUCLEOTIDE SEQUENCE</scope>
    <source>
        <strain evidence="1">IBT 22155</strain>
    </source>
</reference>
<dbReference type="AlphaFoldDB" id="A0A9W9KWX0"/>
<comment type="caution">
    <text evidence="1">The sequence shown here is derived from an EMBL/GenBank/DDBJ whole genome shotgun (WGS) entry which is preliminary data.</text>
</comment>
<proteinExistence type="predicted"/>
<keyword evidence="2" id="KW-1185">Reference proteome</keyword>
<dbReference type="RefSeq" id="XP_056518386.1">
    <property type="nucleotide sequence ID" value="XM_056668556.1"/>
</dbReference>
<name>A0A9W9KWX0_9EURO</name>
<dbReference type="EMBL" id="JAPQKL010000006">
    <property type="protein sequence ID" value="KAJ5123987.1"/>
    <property type="molecule type" value="Genomic_DNA"/>
</dbReference>
<protein>
    <recommendedName>
        <fullName evidence="3">Methyltransferase domain-containing protein</fullName>
    </recommendedName>
</protein>
<dbReference type="GeneID" id="81407726"/>
<gene>
    <name evidence="1" type="ORF">N7515_007812</name>
</gene>
<reference evidence="1" key="2">
    <citation type="journal article" date="2023" name="IMA Fungus">
        <title>Comparative genomic study of the Penicillium genus elucidates a diverse pangenome and 15 lateral gene transfer events.</title>
        <authorList>
            <person name="Petersen C."/>
            <person name="Sorensen T."/>
            <person name="Nielsen M.R."/>
            <person name="Sondergaard T.E."/>
            <person name="Sorensen J.L."/>
            <person name="Fitzpatrick D.A."/>
            <person name="Frisvad J.C."/>
            <person name="Nielsen K.L."/>
        </authorList>
    </citation>
    <scope>NUCLEOTIDE SEQUENCE</scope>
    <source>
        <strain evidence="1">IBT 22155</strain>
    </source>
</reference>
<dbReference type="SUPFAM" id="SSF53335">
    <property type="entry name" value="S-adenosyl-L-methionine-dependent methyltransferases"/>
    <property type="match status" value="1"/>
</dbReference>
<evidence type="ECO:0000313" key="1">
    <source>
        <dbReference type="EMBL" id="KAJ5123987.1"/>
    </source>
</evidence>
<evidence type="ECO:0008006" key="3">
    <source>
        <dbReference type="Google" id="ProtNLM"/>
    </source>
</evidence>
<dbReference type="Gene3D" id="3.40.50.150">
    <property type="entry name" value="Vaccinia Virus protein VP39"/>
    <property type="match status" value="1"/>
</dbReference>
<organism evidence="1 2">
    <name type="scientific">Penicillium bovifimosum</name>
    <dbReference type="NCBI Taxonomy" id="126998"/>
    <lineage>
        <taxon>Eukaryota</taxon>
        <taxon>Fungi</taxon>
        <taxon>Dikarya</taxon>
        <taxon>Ascomycota</taxon>
        <taxon>Pezizomycotina</taxon>
        <taxon>Eurotiomycetes</taxon>
        <taxon>Eurotiomycetidae</taxon>
        <taxon>Eurotiales</taxon>
        <taxon>Aspergillaceae</taxon>
        <taxon>Penicillium</taxon>
    </lineage>
</organism>